<protein>
    <submittedName>
        <fullName evidence="2">Uncharacterized protein</fullName>
    </submittedName>
</protein>
<gene>
    <name evidence="2" type="ORF">OOU_Y34scaffold00448g74</name>
</gene>
<reference evidence="2" key="1">
    <citation type="journal article" date="2012" name="PLoS Genet.">
        <title>Comparative analysis of the genomes of two field isolates of the rice blast fungus Magnaporthe oryzae.</title>
        <authorList>
            <person name="Xue M."/>
            <person name="Yang J."/>
            <person name="Li Z."/>
            <person name="Hu S."/>
            <person name="Yao N."/>
            <person name="Dean R.A."/>
            <person name="Zhao W."/>
            <person name="Shen M."/>
            <person name="Zhang H."/>
            <person name="Li C."/>
            <person name="Liu L."/>
            <person name="Cao L."/>
            <person name="Xu X."/>
            <person name="Xing Y."/>
            <person name="Hsiang T."/>
            <person name="Zhang Z."/>
            <person name="Xu J.R."/>
            <person name="Peng Y.L."/>
        </authorList>
    </citation>
    <scope>NUCLEOTIDE SEQUENCE</scope>
    <source>
        <strain evidence="2">Y34</strain>
    </source>
</reference>
<name>A0AA97P1R4_PYRO3</name>
<feature type="signal peptide" evidence="1">
    <location>
        <begin position="1"/>
        <end position="23"/>
    </location>
</feature>
<keyword evidence="1" id="KW-0732">Signal</keyword>
<dbReference type="AlphaFoldDB" id="A0AA97P1R4"/>
<proteinExistence type="predicted"/>
<evidence type="ECO:0000313" key="2">
    <source>
        <dbReference type="EMBL" id="ELQ40374.1"/>
    </source>
</evidence>
<evidence type="ECO:0000256" key="1">
    <source>
        <dbReference type="SAM" id="SignalP"/>
    </source>
</evidence>
<dbReference type="Proteomes" id="UP000011086">
    <property type="component" value="Unassembled WGS sequence"/>
</dbReference>
<organism evidence="2">
    <name type="scientific">Pyricularia oryzae (strain Y34)</name>
    <name type="common">Rice blast fungus</name>
    <name type="synonym">Magnaporthe oryzae</name>
    <dbReference type="NCBI Taxonomy" id="1143189"/>
    <lineage>
        <taxon>Eukaryota</taxon>
        <taxon>Fungi</taxon>
        <taxon>Dikarya</taxon>
        <taxon>Ascomycota</taxon>
        <taxon>Pezizomycotina</taxon>
        <taxon>Sordariomycetes</taxon>
        <taxon>Sordariomycetidae</taxon>
        <taxon>Magnaporthales</taxon>
        <taxon>Pyriculariaceae</taxon>
        <taxon>Pyricularia</taxon>
    </lineage>
</organism>
<accession>A0AA97P1R4</accession>
<feature type="chain" id="PRO_5041738634" evidence="1">
    <location>
        <begin position="24"/>
        <end position="75"/>
    </location>
</feature>
<dbReference type="EMBL" id="JH792996">
    <property type="protein sequence ID" value="ELQ40374.1"/>
    <property type="molecule type" value="Genomic_DNA"/>
</dbReference>
<sequence length="75" mass="8769">MCRCIRVIHFCPLCMALLRKRLAFNYICDEPPCGKIIIEDQIAGTDEYMCDDCELHYWLKMGKGKRGARIRRVST</sequence>